<feature type="region of interest" description="Disordered" evidence="1">
    <location>
        <begin position="257"/>
        <end position="279"/>
    </location>
</feature>
<evidence type="ECO:0000256" key="1">
    <source>
        <dbReference type="SAM" id="MobiDB-lite"/>
    </source>
</evidence>
<dbReference type="OrthoDB" id="3798004at2759"/>
<dbReference type="PANTHER" id="PTHR38790">
    <property type="entry name" value="2EXR DOMAIN-CONTAINING PROTEIN-RELATED"/>
    <property type="match status" value="1"/>
</dbReference>
<dbReference type="Proteomes" id="UP000250140">
    <property type="component" value="Unassembled WGS sequence"/>
</dbReference>
<feature type="region of interest" description="Disordered" evidence="1">
    <location>
        <begin position="1"/>
        <end position="22"/>
    </location>
</feature>
<gene>
    <name evidence="2" type="ORF">AOQ84DRAFT_392120</name>
</gene>
<evidence type="ECO:0000313" key="3">
    <source>
        <dbReference type="Proteomes" id="UP000250140"/>
    </source>
</evidence>
<accession>A0A8E2ERS4</accession>
<reference evidence="2 3" key="1">
    <citation type="journal article" date="2016" name="Nat. Commun.">
        <title>Ectomycorrhizal ecology is imprinted in the genome of the dominant symbiotic fungus Cenococcum geophilum.</title>
        <authorList>
            <consortium name="DOE Joint Genome Institute"/>
            <person name="Peter M."/>
            <person name="Kohler A."/>
            <person name="Ohm R.A."/>
            <person name="Kuo A."/>
            <person name="Krutzmann J."/>
            <person name="Morin E."/>
            <person name="Arend M."/>
            <person name="Barry K.W."/>
            <person name="Binder M."/>
            <person name="Choi C."/>
            <person name="Clum A."/>
            <person name="Copeland A."/>
            <person name="Grisel N."/>
            <person name="Haridas S."/>
            <person name="Kipfer T."/>
            <person name="LaButti K."/>
            <person name="Lindquist E."/>
            <person name="Lipzen A."/>
            <person name="Maire R."/>
            <person name="Meier B."/>
            <person name="Mihaltcheva S."/>
            <person name="Molinier V."/>
            <person name="Murat C."/>
            <person name="Poggeler S."/>
            <person name="Quandt C.A."/>
            <person name="Sperisen C."/>
            <person name="Tritt A."/>
            <person name="Tisserant E."/>
            <person name="Crous P.W."/>
            <person name="Henrissat B."/>
            <person name="Nehls U."/>
            <person name="Egli S."/>
            <person name="Spatafora J.W."/>
            <person name="Grigoriev I.V."/>
            <person name="Martin F.M."/>
        </authorList>
    </citation>
    <scope>NUCLEOTIDE SEQUENCE [LARGE SCALE GENOMIC DNA]</scope>
    <source>
        <strain evidence="2 3">CBS 207.34</strain>
    </source>
</reference>
<proteinExistence type="predicted"/>
<sequence length="279" mass="31105">MPTYPPLIKDHPSLQAQPLPSPTLHPIDPQPQCCLLSLPAELRNSIYSSVFNTTSSTPNALALLQSCRLIYTEASLLAFSTCTFVTHLSVRYHLSQRTRILPPAQFAAITHLALTGARDNDATTHATFLANAISLFPGLRTATLLLASPSRYVYLADPPYPPSQFPKQAPGWVGNVLFVFLSGRPLAWPKAEPWSVEWRYVSGTARKGNFLREKIPRQSAFFVRGLYQVNVAGHKRPCRDTLQRMYSWNSGPLVIEQEEGSKDGYNDQGPQRPWAMIES</sequence>
<dbReference type="AlphaFoldDB" id="A0A8E2ERS4"/>
<protein>
    <submittedName>
        <fullName evidence="2">Uncharacterized protein</fullName>
    </submittedName>
</protein>
<dbReference type="EMBL" id="KV750702">
    <property type="protein sequence ID" value="OCL03654.1"/>
    <property type="molecule type" value="Genomic_DNA"/>
</dbReference>
<organism evidence="2 3">
    <name type="scientific">Glonium stellatum</name>
    <dbReference type="NCBI Taxonomy" id="574774"/>
    <lineage>
        <taxon>Eukaryota</taxon>
        <taxon>Fungi</taxon>
        <taxon>Dikarya</taxon>
        <taxon>Ascomycota</taxon>
        <taxon>Pezizomycotina</taxon>
        <taxon>Dothideomycetes</taxon>
        <taxon>Pleosporomycetidae</taxon>
        <taxon>Gloniales</taxon>
        <taxon>Gloniaceae</taxon>
        <taxon>Glonium</taxon>
    </lineage>
</organism>
<evidence type="ECO:0000313" key="2">
    <source>
        <dbReference type="EMBL" id="OCL03654.1"/>
    </source>
</evidence>
<dbReference type="PANTHER" id="PTHR38790:SF4">
    <property type="entry name" value="2EXR DOMAIN-CONTAINING PROTEIN"/>
    <property type="match status" value="1"/>
</dbReference>
<keyword evidence="3" id="KW-1185">Reference proteome</keyword>
<name>A0A8E2ERS4_9PEZI</name>